<dbReference type="AlphaFoldDB" id="A0AAD7D6W8"/>
<sequence>MLMLYFAVLWTFACASYYQLENPCRIIVSMRASHPRTAFSSRDGISPSRFIISKCCESHCSMLPLFDPQLQAPASSMILELSS</sequence>
<organism evidence="2 3">
    <name type="scientific">Mycena rosella</name>
    <name type="common">Pink bonnet</name>
    <name type="synonym">Agaricus rosellus</name>
    <dbReference type="NCBI Taxonomy" id="1033263"/>
    <lineage>
        <taxon>Eukaryota</taxon>
        <taxon>Fungi</taxon>
        <taxon>Dikarya</taxon>
        <taxon>Basidiomycota</taxon>
        <taxon>Agaricomycotina</taxon>
        <taxon>Agaricomycetes</taxon>
        <taxon>Agaricomycetidae</taxon>
        <taxon>Agaricales</taxon>
        <taxon>Marasmiineae</taxon>
        <taxon>Mycenaceae</taxon>
        <taxon>Mycena</taxon>
    </lineage>
</organism>
<proteinExistence type="predicted"/>
<evidence type="ECO:0000256" key="1">
    <source>
        <dbReference type="SAM" id="SignalP"/>
    </source>
</evidence>
<reference evidence="2" key="1">
    <citation type="submission" date="2023-03" db="EMBL/GenBank/DDBJ databases">
        <title>Massive genome expansion in bonnet fungi (Mycena s.s.) driven by repeated elements and novel gene families across ecological guilds.</title>
        <authorList>
            <consortium name="Lawrence Berkeley National Laboratory"/>
            <person name="Harder C.B."/>
            <person name="Miyauchi S."/>
            <person name="Viragh M."/>
            <person name="Kuo A."/>
            <person name="Thoen E."/>
            <person name="Andreopoulos B."/>
            <person name="Lu D."/>
            <person name="Skrede I."/>
            <person name="Drula E."/>
            <person name="Henrissat B."/>
            <person name="Morin E."/>
            <person name="Kohler A."/>
            <person name="Barry K."/>
            <person name="LaButti K."/>
            <person name="Morin E."/>
            <person name="Salamov A."/>
            <person name="Lipzen A."/>
            <person name="Mereny Z."/>
            <person name="Hegedus B."/>
            <person name="Baldrian P."/>
            <person name="Stursova M."/>
            <person name="Weitz H."/>
            <person name="Taylor A."/>
            <person name="Grigoriev I.V."/>
            <person name="Nagy L.G."/>
            <person name="Martin F."/>
            <person name="Kauserud H."/>
        </authorList>
    </citation>
    <scope>NUCLEOTIDE SEQUENCE</scope>
    <source>
        <strain evidence="2">CBHHK067</strain>
    </source>
</reference>
<evidence type="ECO:0000313" key="3">
    <source>
        <dbReference type="Proteomes" id="UP001221757"/>
    </source>
</evidence>
<evidence type="ECO:0000313" key="2">
    <source>
        <dbReference type="EMBL" id="KAJ7682871.1"/>
    </source>
</evidence>
<keyword evidence="1" id="KW-0732">Signal</keyword>
<comment type="caution">
    <text evidence="2">The sequence shown here is derived from an EMBL/GenBank/DDBJ whole genome shotgun (WGS) entry which is preliminary data.</text>
</comment>
<keyword evidence="3" id="KW-1185">Reference proteome</keyword>
<feature type="chain" id="PRO_5041969631" description="Secreted protein" evidence="1">
    <location>
        <begin position="16"/>
        <end position="83"/>
    </location>
</feature>
<evidence type="ECO:0008006" key="4">
    <source>
        <dbReference type="Google" id="ProtNLM"/>
    </source>
</evidence>
<protein>
    <recommendedName>
        <fullName evidence="4">Secreted protein</fullName>
    </recommendedName>
</protein>
<gene>
    <name evidence="2" type="ORF">B0H17DRAFT_1075198</name>
</gene>
<accession>A0AAD7D6W8</accession>
<feature type="signal peptide" evidence="1">
    <location>
        <begin position="1"/>
        <end position="15"/>
    </location>
</feature>
<feature type="non-terminal residue" evidence="2">
    <location>
        <position position="83"/>
    </location>
</feature>
<name>A0AAD7D6W8_MYCRO</name>
<dbReference type="Proteomes" id="UP001221757">
    <property type="component" value="Unassembled WGS sequence"/>
</dbReference>
<dbReference type="EMBL" id="JARKIE010000113">
    <property type="protein sequence ID" value="KAJ7682871.1"/>
    <property type="molecule type" value="Genomic_DNA"/>
</dbReference>